<organism evidence="4">
    <name type="scientific">Amblyomma aureolatum</name>
    <dbReference type="NCBI Taxonomy" id="187763"/>
    <lineage>
        <taxon>Eukaryota</taxon>
        <taxon>Metazoa</taxon>
        <taxon>Ecdysozoa</taxon>
        <taxon>Arthropoda</taxon>
        <taxon>Chelicerata</taxon>
        <taxon>Arachnida</taxon>
        <taxon>Acari</taxon>
        <taxon>Parasitiformes</taxon>
        <taxon>Ixodida</taxon>
        <taxon>Ixodoidea</taxon>
        <taxon>Ixodidae</taxon>
        <taxon>Amblyomminae</taxon>
        <taxon>Amblyomma</taxon>
    </lineage>
</organism>
<dbReference type="EMBL" id="GFAC01000931">
    <property type="protein sequence ID" value="JAT98257.1"/>
    <property type="molecule type" value="mRNA"/>
</dbReference>
<evidence type="ECO:0000259" key="1">
    <source>
        <dbReference type="Pfam" id="PF23751"/>
    </source>
</evidence>
<dbReference type="Pfam" id="PF23753">
    <property type="entry name" value="TPR_WDR11"/>
    <property type="match status" value="1"/>
</dbReference>
<dbReference type="PANTHER" id="PTHR14593">
    <property type="entry name" value="WD REPEAT-CONTAINING PROTEIN 11"/>
    <property type="match status" value="1"/>
</dbReference>
<dbReference type="AlphaFoldDB" id="A0A1E1XG79"/>
<dbReference type="InterPro" id="IPR057852">
    <property type="entry name" value="Beta-prop_WDR11_1st"/>
</dbReference>
<feature type="non-terminal residue" evidence="4">
    <location>
        <position position="1"/>
    </location>
</feature>
<dbReference type="Pfam" id="PF23752">
    <property type="entry name" value="Beta-prop_WDR11_2nd"/>
    <property type="match status" value="1"/>
</dbReference>
<dbReference type="GO" id="GO:0005737">
    <property type="term" value="C:cytoplasm"/>
    <property type="evidence" value="ECO:0007669"/>
    <property type="project" value="TreeGrafter"/>
</dbReference>
<feature type="domain" description="WDR11 first beta-propeller" evidence="1">
    <location>
        <begin position="46"/>
        <end position="344"/>
    </location>
</feature>
<dbReference type="InterPro" id="IPR015943">
    <property type="entry name" value="WD40/YVTN_repeat-like_dom_sf"/>
</dbReference>
<dbReference type="InterPro" id="IPR001680">
    <property type="entry name" value="WD40_rpt"/>
</dbReference>
<reference evidence="4" key="1">
    <citation type="journal article" date="2017" name="Front. Cell. Infect. Microbiol.">
        <title>The Distinct Transcriptional Response of the Midgut of Amblyomma sculptum and Amblyomma aureolatum Ticks to Rickettsia rickettsii Correlates to Their Differences in Susceptibility to Infection.</title>
        <authorList>
            <person name="Martins L.A."/>
            <person name="Galletti M.F.B.M."/>
            <person name="Ribeiro J.M."/>
            <person name="Fujita A."/>
            <person name="Costa F.B."/>
            <person name="Labruna M.B."/>
            <person name="Daffre S."/>
            <person name="Fogaca A.C."/>
        </authorList>
    </citation>
    <scope>NUCLEOTIDE SEQUENCE</scope>
</reference>
<feature type="domain" description="WDR11 TPR" evidence="3">
    <location>
        <begin position="924"/>
        <end position="1103"/>
    </location>
</feature>
<dbReference type="Pfam" id="PF23751">
    <property type="entry name" value="Beta-prop_WDR11_1st"/>
    <property type="match status" value="1"/>
</dbReference>
<evidence type="ECO:0000313" key="4">
    <source>
        <dbReference type="EMBL" id="JAT98257.1"/>
    </source>
</evidence>
<protein>
    <submittedName>
        <fullName evidence="4">Putative conserved secreted protein</fullName>
    </submittedName>
</protein>
<dbReference type="Gene3D" id="2.130.10.10">
    <property type="entry name" value="YVTN repeat-like/Quinoprotein amine dehydrogenase"/>
    <property type="match status" value="3"/>
</dbReference>
<sequence length="1171" mass="129794">FCVAFSNGTMSQLRRSFSEKRSDDGAVNPVIKRISSRILPGALAAANKDAVDWGFQSLLAYGCHKHVVVIDTKFTKVFQTLSGHKHNVTKVCWSRNLHYHDLVNPYHLKLASADSSGTVLVWDVSQATVRSTLVELDRTLLELSWLLGGDCSHHLLLALYSLGTLVLWHADTGAQLWRKCYTEPLISFSLDPFCESTVCFLAVDHLLLVEDLSGQQAPAGGGHKWSCVASSPSDAEEKSKSRSRLLSGVKSLIRTGDVQTSIDEALPLHECLQLCYHQAVRHQLFLLYPKKIFVVDAQVQQVLGTVPLERNGSAFLRCHPCWQYDFLFCLHESGSVSARSRREDRGSLVAGELDQASGFVCYDAHCTSEALRLSKHSKVTGMVVCQSSQCKVALLLGDGRIVFLKLSAAEKGPLPEQPLRLAAMMRSSRTGSLRLITAGLLEALAPGPHLSRMCPPVTFGNWSTYRPLLAVGNATGSVQVFDLSSGTLEKELNLHATPVRGIEWVSLTSFLSFAYLVTVGSKVRNEVVLTSVQSGRVQQVRADASEESPIICIKVSYLKQYFVVLFKDQPFELWDLRNLVLLRTMPDSFPCVTALEWSPLVSSKAQLRAHHLAGSKDVEPIFANSATEQLERQLGQQTANPLLREQLVFTDTEAQLYYFSVEGNVVRDCTRNPPEAGMASITSIAWKSDHIVLGDAEGTLTVWDLKGKVLRALPTQRGYVKKLKFAPGKGNMKILALFTDGINAWDAQDVQLFVQVRCPQDLPGITDVDWAKSDKLVVATSDGCVRIMEMEMKSCSSPVREHLQSDRVPFVPQLLPPKASLQLKSLLQHPDLAPGIAPEQLSEEASLYERLRLASFQCRVPARAGVTQRCLAVASWFGDEEGLHFWIVAQYYLTRNQQNIERGTALPLYYDMLCPDATYKALQLERLLLHERRRVLHSHTQRCACRLLLLGQADQAVQLLLETEPGSEHFYSDSLRACLVASLKTESKAQSVVKLVATNLIANGRTWDGVQLLCLIGKGLDACRYLQAAGQWEDSVWLAKCTLSGAALAEVIDKWAEHLIQLNQKGKAVLALLSSGQFMRCLQTLHTARMVERAALFLDACMEHGLLPQEPSSLCQLFAGAVEQPSTRREITLCVLVEKIGMSHWLTNRNSKPIIYSRLPLRSTQLRPILG</sequence>
<dbReference type="PANTHER" id="PTHR14593:SF5">
    <property type="entry name" value="WD REPEAT-CONTAINING PROTEIN 11"/>
    <property type="match status" value="1"/>
</dbReference>
<proteinExistence type="evidence at transcript level"/>
<dbReference type="InterPro" id="IPR036322">
    <property type="entry name" value="WD40_repeat_dom_sf"/>
</dbReference>
<dbReference type="InterPro" id="IPR039694">
    <property type="entry name" value="WDR11"/>
</dbReference>
<dbReference type="SUPFAM" id="SSF50978">
    <property type="entry name" value="WD40 repeat-like"/>
    <property type="match status" value="2"/>
</dbReference>
<feature type="domain" description="WDR11 second beta-propeller" evidence="2">
    <location>
        <begin position="466"/>
        <end position="795"/>
    </location>
</feature>
<evidence type="ECO:0000259" key="3">
    <source>
        <dbReference type="Pfam" id="PF23753"/>
    </source>
</evidence>
<accession>A0A1E1XG79</accession>
<evidence type="ECO:0000259" key="2">
    <source>
        <dbReference type="Pfam" id="PF23752"/>
    </source>
</evidence>
<name>A0A1E1XG79_9ACAR</name>
<dbReference type="SMART" id="SM00320">
    <property type="entry name" value="WD40"/>
    <property type="match status" value="5"/>
</dbReference>
<dbReference type="InterPro" id="IPR057853">
    <property type="entry name" value="Beta-prop_WDR11_2nd"/>
</dbReference>
<dbReference type="InterPro" id="IPR057854">
    <property type="entry name" value="TPR_WDR11"/>
</dbReference>